<accession>A0A5N5WSQ6</accession>
<evidence type="ECO:0000313" key="2">
    <source>
        <dbReference type="Proteomes" id="UP000326565"/>
    </source>
</evidence>
<dbReference type="CDD" id="cd12148">
    <property type="entry name" value="fungal_TF_MHR"/>
    <property type="match status" value="1"/>
</dbReference>
<dbReference type="EMBL" id="ML732275">
    <property type="protein sequence ID" value="KAB8071349.1"/>
    <property type="molecule type" value="Genomic_DNA"/>
</dbReference>
<proteinExistence type="predicted"/>
<dbReference type="OrthoDB" id="4478488at2759"/>
<evidence type="ECO:0000313" key="1">
    <source>
        <dbReference type="EMBL" id="KAB8071349.1"/>
    </source>
</evidence>
<name>A0A5N5WSQ6_9EURO</name>
<dbReference type="Proteomes" id="UP000326565">
    <property type="component" value="Unassembled WGS sequence"/>
</dbReference>
<reference evidence="1 2" key="1">
    <citation type="submission" date="2019-04" db="EMBL/GenBank/DDBJ databases">
        <title>Friends and foes A comparative genomics study of 23 Aspergillus species from section Flavi.</title>
        <authorList>
            <consortium name="DOE Joint Genome Institute"/>
            <person name="Kjaerbolling I."/>
            <person name="Vesth T."/>
            <person name="Frisvad J.C."/>
            <person name="Nybo J.L."/>
            <person name="Theobald S."/>
            <person name="Kildgaard S."/>
            <person name="Isbrandt T."/>
            <person name="Kuo A."/>
            <person name="Sato A."/>
            <person name="Lyhne E.K."/>
            <person name="Kogle M.E."/>
            <person name="Wiebenga A."/>
            <person name="Kun R.S."/>
            <person name="Lubbers R.J."/>
            <person name="Makela M.R."/>
            <person name="Barry K."/>
            <person name="Chovatia M."/>
            <person name="Clum A."/>
            <person name="Daum C."/>
            <person name="Haridas S."/>
            <person name="He G."/>
            <person name="LaButti K."/>
            <person name="Lipzen A."/>
            <person name="Mondo S."/>
            <person name="Riley R."/>
            <person name="Salamov A."/>
            <person name="Simmons B.A."/>
            <person name="Magnuson J.K."/>
            <person name="Henrissat B."/>
            <person name="Mortensen U.H."/>
            <person name="Larsen T.O."/>
            <person name="Devries R.P."/>
            <person name="Grigoriev I.V."/>
            <person name="Machida M."/>
            <person name="Baker S.E."/>
            <person name="Andersen M.R."/>
        </authorList>
    </citation>
    <scope>NUCLEOTIDE SEQUENCE [LARGE SCALE GENOMIC DNA]</scope>
    <source>
        <strain evidence="1 2">CBS 151.66</strain>
    </source>
</reference>
<gene>
    <name evidence="1" type="ORF">BDV29DRAFT_19130</name>
</gene>
<organism evidence="1 2">
    <name type="scientific">Aspergillus leporis</name>
    <dbReference type="NCBI Taxonomy" id="41062"/>
    <lineage>
        <taxon>Eukaryota</taxon>
        <taxon>Fungi</taxon>
        <taxon>Dikarya</taxon>
        <taxon>Ascomycota</taxon>
        <taxon>Pezizomycotina</taxon>
        <taxon>Eurotiomycetes</taxon>
        <taxon>Eurotiomycetidae</taxon>
        <taxon>Eurotiales</taxon>
        <taxon>Aspergillaceae</taxon>
        <taxon>Aspergillus</taxon>
        <taxon>Aspergillus subgen. Circumdati</taxon>
    </lineage>
</organism>
<protein>
    <recommendedName>
        <fullName evidence="3">Transcription factor domain-containing protein</fullName>
    </recommendedName>
</protein>
<evidence type="ECO:0008006" key="3">
    <source>
        <dbReference type="Google" id="ProtNLM"/>
    </source>
</evidence>
<dbReference type="AlphaFoldDB" id="A0A5N5WSQ6"/>
<sequence length="454" mass="50801">MKCALEEPIAVANDEQRSVGFNSSDSICVDAATIRQLLSASAAEFVVRVSPVNVSYIETLANDILSQIPSHKGYITVQDLATLNIPLDRLSVLLSALALCCIYPKRIDNNASAYFSASSYLLNKCATEPSLDVCIASYLQHLYILKTGPDNQHTSALTMAIRTAHALKINDRESVDHDTLPAKLYLFIYFQDQCCAMSNNTPPLIRTTDYSASAFDHVLEEEPDFRPLFDILVANGQVLEALYGQPCNYTNIYHLEELLGCVSKSARKPMQPFLGLNGFNMNYEAPVQIHMFWARITLRIRRLTLTEDWISSMSICVRSSQMILLLYFQTYNPSIYRDQTTLEHKLSTGQPILSMEGRMPLAWRQVKRIVASAFILIYAYWHGEVTFEEVCRGTAMALVLHECQRVRWGKELDGAMTVLRDIAGICGMTILPHLSGLLPGVDLAVLEALVGRPF</sequence>
<keyword evidence="2" id="KW-1185">Reference proteome</keyword>